<accession>A0ABR9HIR9</accession>
<protein>
    <recommendedName>
        <fullName evidence="3">HEAT repeat-containing protein</fullName>
    </recommendedName>
</protein>
<dbReference type="EMBL" id="JADBDY010000001">
    <property type="protein sequence ID" value="MBE1458888.1"/>
    <property type="molecule type" value="Genomic_DNA"/>
</dbReference>
<evidence type="ECO:0008006" key="3">
    <source>
        <dbReference type="Google" id="ProtNLM"/>
    </source>
</evidence>
<reference evidence="1 2" key="1">
    <citation type="submission" date="2020-10" db="EMBL/GenBank/DDBJ databases">
        <title>Sequencing the genomes of 1000 actinobacteria strains.</title>
        <authorList>
            <person name="Klenk H.-P."/>
        </authorList>
    </citation>
    <scope>NUCLEOTIDE SEQUENCE [LARGE SCALE GENOMIC DNA]</scope>
    <source>
        <strain evidence="1 2">DSM 45157</strain>
    </source>
</reference>
<proteinExistence type="predicted"/>
<evidence type="ECO:0000313" key="2">
    <source>
        <dbReference type="Proteomes" id="UP000598217"/>
    </source>
</evidence>
<dbReference type="RefSeq" id="WP_191271837.1">
    <property type="nucleotide sequence ID" value="NZ_BMXJ01000005.1"/>
</dbReference>
<keyword evidence="2" id="KW-1185">Reference proteome</keyword>
<organism evidence="1 2">
    <name type="scientific">Nocardiopsis terrae</name>
    <dbReference type="NCBI Taxonomy" id="372655"/>
    <lineage>
        <taxon>Bacteria</taxon>
        <taxon>Bacillati</taxon>
        <taxon>Actinomycetota</taxon>
        <taxon>Actinomycetes</taxon>
        <taxon>Streptosporangiales</taxon>
        <taxon>Nocardiopsidaceae</taxon>
        <taxon>Nocardiopsis</taxon>
    </lineage>
</organism>
<dbReference type="Proteomes" id="UP000598217">
    <property type="component" value="Unassembled WGS sequence"/>
</dbReference>
<gene>
    <name evidence="1" type="ORF">H4W79_003102</name>
</gene>
<evidence type="ECO:0000313" key="1">
    <source>
        <dbReference type="EMBL" id="MBE1458888.1"/>
    </source>
</evidence>
<sequence length="627" mass="69561">MIENRMEVHPGATGVQAGDAHFYGEQYIAPEVVPQDDLRASGPDFIEPSETAQWHEAQTALRRHGLVVLVDAIGSGREILGLRLLQTVVRPSSLYRLDPDWSKPKTRYLPQRPGQGGILDLSFATLELPDEDFGRHLIDYGAESLQRGQYTVVLSTPQLWEGSLARTTQKVTFQFGSPDPTTLITQDLKRRNRGERVDWLSERGVAAIISSRPRPSDALRLSEIISDSSDKEDLAAKLGEFTGWREYIEDRLLYPAEIKHAPDPLTTRTVLWSTALLDRAPDRAVVASSNLFLQHLGVKRTPAVLAQEPTLGKKMQAAHVPHENGAVNLSKDHAKLDLAVLRHLLKEFPEIRDQVLDWIEEVFTLGILPKGDVKQAMERVVHLACEHTETELLRTITTDLSEARRSIAIQVLTEAALSSGHGAYVRNQLYRWVKGKPSKNVLSLVTGICGGELGTRRPEIALIRLRLIAENDQHDSTELAKALANLARTESDLVFSTLRSWLSKAELQAAGRAAFLSLAGSSAGRTLLLGPNGERLHSAEDRTWLVQTWSRAVEGHDLQSPAGRAFAEWSELVSQGELPAETQQLLAEVFRREQDSMMYQYIAKDTPGSRGLLKFITATPNGEALSE</sequence>
<name>A0ABR9HIR9_9ACTN</name>
<comment type="caution">
    <text evidence="1">The sequence shown here is derived from an EMBL/GenBank/DDBJ whole genome shotgun (WGS) entry which is preliminary data.</text>
</comment>